<protein>
    <recommendedName>
        <fullName evidence="2">Glycosyltransferase family 2 protein</fullName>
    </recommendedName>
</protein>
<comment type="caution">
    <text evidence="1">The sequence shown here is derived from an EMBL/GenBank/DDBJ whole genome shotgun (WGS) entry which is preliminary data.</text>
</comment>
<dbReference type="EMBL" id="DTIN01000035">
    <property type="protein sequence ID" value="HFX14152.1"/>
    <property type="molecule type" value="Genomic_DNA"/>
</dbReference>
<proteinExistence type="predicted"/>
<gene>
    <name evidence="1" type="ORF">ENW00_08420</name>
</gene>
<name>A0A7C3MPT4_DICTH</name>
<organism evidence="1">
    <name type="scientific">Dictyoglomus thermophilum</name>
    <dbReference type="NCBI Taxonomy" id="14"/>
    <lineage>
        <taxon>Bacteria</taxon>
        <taxon>Pseudomonadati</taxon>
        <taxon>Dictyoglomota</taxon>
        <taxon>Dictyoglomia</taxon>
        <taxon>Dictyoglomales</taxon>
        <taxon>Dictyoglomaceae</taxon>
        <taxon>Dictyoglomus</taxon>
    </lineage>
</organism>
<reference evidence="1" key="1">
    <citation type="journal article" date="2020" name="mSystems">
        <title>Genome- and Community-Level Interaction Insights into Carbon Utilization and Element Cycling Functions of Hydrothermarchaeota in Hydrothermal Sediment.</title>
        <authorList>
            <person name="Zhou Z."/>
            <person name="Liu Y."/>
            <person name="Xu W."/>
            <person name="Pan J."/>
            <person name="Luo Z.H."/>
            <person name="Li M."/>
        </authorList>
    </citation>
    <scope>NUCLEOTIDE SEQUENCE [LARGE SCALE GENOMIC DNA]</scope>
    <source>
        <strain evidence="1">SpSt-81</strain>
    </source>
</reference>
<dbReference type="AlphaFoldDB" id="A0A7C3MPT4"/>
<evidence type="ECO:0008006" key="2">
    <source>
        <dbReference type="Google" id="ProtNLM"/>
    </source>
</evidence>
<sequence length="261" mass="31102">MDIKKEVVVVVSSCDKYSDLWDPFFKLFFKFWKDCPFNVYLISDKIILDLPRVKVLTSGSSLSWSETLINVLTYLDEDYIFLILEDLFLIDYVNSKSVLEIMSWAIDYNVNYLRLYPSPKPDIYFNNLVGVIKKGSIYRASTIFSLWKKEVLLDLLRPGENAWEFEIYGSERSDKYDSFYCTWDRYFKFVNGVVKGKWDRRAINKLLELGVEIDLSRRKVMSLSEQVKYEFKEKVSIIFKKVVPSKYRRRIRKLFKRDSSK</sequence>
<evidence type="ECO:0000313" key="1">
    <source>
        <dbReference type="EMBL" id="HFX14152.1"/>
    </source>
</evidence>
<accession>A0A7C3MPT4</accession>